<accession>A0A8G0L5A5</accession>
<dbReference type="EMBL" id="CP075865">
    <property type="protein sequence ID" value="QYS96038.1"/>
    <property type="molecule type" value="Genomic_DNA"/>
</dbReference>
<dbReference type="Pfam" id="PF10294">
    <property type="entry name" value="Methyltransf_16"/>
    <property type="match status" value="1"/>
</dbReference>
<proteinExistence type="predicted"/>
<dbReference type="InterPro" id="IPR019410">
    <property type="entry name" value="Methyltransf_16"/>
</dbReference>
<protein>
    <submittedName>
        <fullName evidence="1">Uncharacterized protein</fullName>
    </submittedName>
</protein>
<sequence>MPVWITLSHDEADIEVSTRRLSLPGTSEREFYLGFEEEIGESIARHIWDAGMLAFCAIAESCMLPTPMDTELSGFKVLKSLFTAPKLTNALELGCGMGFLGGHGGPLSVDVPFS</sequence>
<dbReference type="GO" id="GO:0008757">
    <property type="term" value="F:S-adenosylmethionine-dependent methyltransferase activity"/>
    <property type="evidence" value="ECO:0007669"/>
    <property type="project" value="UniProtKB-ARBA"/>
</dbReference>
<evidence type="ECO:0000313" key="1">
    <source>
        <dbReference type="EMBL" id="QYS96038.1"/>
    </source>
</evidence>
<dbReference type="Proteomes" id="UP000826661">
    <property type="component" value="Chromosome II"/>
</dbReference>
<evidence type="ECO:0000313" key="2">
    <source>
        <dbReference type="Proteomes" id="UP000826661"/>
    </source>
</evidence>
<dbReference type="AlphaFoldDB" id="A0A8G0L5A5"/>
<keyword evidence="2" id="KW-1185">Reference proteome</keyword>
<organism evidence="1 2">
    <name type="scientific">Trichoderma simmonsii</name>
    <dbReference type="NCBI Taxonomy" id="1491479"/>
    <lineage>
        <taxon>Eukaryota</taxon>
        <taxon>Fungi</taxon>
        <taxon>Dikarya</taxon>
        <taxon>Ascomycota</taxon>
        <taxon>Pezizomycotina</taxon>
        <taxon>Sordariomycetes</taxon>
        <taxon>Hypocreomycetidae</taxon>
        <taxon>Hypocreales</taxon>
        <taxon>Hypocreaceae</taxon>
        <taxon>Trichoderma</taxon>
    </lineage>
</organism>
<reference evidence="1 2" key="1">
    <citation type="journal article" date="2021" name="BMC Genomics">
        <title>Telomere-to-telomere genome assembly of asparaginase-producing Trichoderma simmonsii.</title>
        <authorList>
            <person name="Chung D."/>
            <person name="Kwon Y.M."/>
            <person name="Yang Y."/>
        </authorList>
    </citation>
    <scope>NUCLEOTIDE SEQUENCE [LARGE SCALE GENOMIC DNA]</scope>
    <source>
        <strain evidence="1 2">GH-Sj1</strain>
    </source>
</reference>
<name>A0A8G0L5A5_9HYPO</name>
<gene>
    <name evidence="1" type="ORF">H0G86_003304</name>
</gene>